<dbReference type="PROSITE" id="PS51257">
    <property type="entry name" value="PROKAR_LIPOPROTEIN"/>
    <property type="match status" value="1"/>
</dbReference>
<dbReference type="EMBL" id="JABBGC010000002">
    <property type="protein sequence ID" value="NML39927.1"/>
    <property type="molecule type" value="Genomic_DNA"/>
</dbReference>
<dbReference type="AlphaFoldDB" id="A0A848GPM4"/>
<dbReference type="Proteomes" id="UP000583266">
    <property type="component" value="Unassembled WGS sequence"/>
</dbReference>
<dbReference type="RefSeq" id="WP_169226978.1">
    <property type="nucleotide sequence ID" value="NZ_JABBGC010000002.1"/>
</dbReference>
<protein>
    <recommendedName>
        <fullName evidence="3">DUF4595 domain-containing protein</fullName>
    </recommendedName>
</protein>
<sequence>MKRIWFNMAVCAVITSSCSGSKSDDVTPNPPPAPQWYLSETVIRYEYRNNPLIKPGTIDSIVMTYNPDKTLHTHEEFRGPRNNFGASYSLYNAFYDRQKVTKMTYQNSKTGTPEVVNETRYVNNQLVRFFKPGFETTRYDSLVYENNKIVKAVHIDDQPLRSKMWEYTWDNGNLVEIKAYIYVPDEGWKPGGITKIEYTDMPNMGLASAAYGLLWGGAPSIAQLSANTSRSTAAYSIDGKLLYKYARTYSMNENNLPAIDSLWYTDAVAGTPLLYSVSQLKYIDLNKK</sequence>
<comment type="caution">
    <text evidence="1">The sequence shown here is derived from an EMBL/GenBank/DDBJ whole genome shotgun (WGS) entry which is preliminary data.</text>
</comment>
<accession>A0A848GPM4</accession>
<evidence type="ECO:0000313" key="1">
    <source>
        <dbReference type="EMBL" id="NML39927.1"/>
    </source>
</evidence>
<evidence type="ECO:0000313" key="2">
    <source>
        <dbReference type="Proteomes" id="UP000583266"/>
    </source>
</evidence>
<proteinExistence type="predicted"/>
<keyword evidence="2" id="KW-1185">Reference proteome</keyword>
<organism evidence="1 2">
    <name type="scientific">Chitinophaga fulva</name>
    <dbReference type="NCBI Taxonomy" id="2728842"/>
    <lineage>
        <taxon>Bacteria</taxon>
        <taxon>Pseudomonadati</taxon>
        <taxon>Bacteroidota</taxon>
        <taxon>Chitinophagia</taxon>
        <taxon>Chitinophagales</taxon>
        <taxon>Chitinophagaceae</taxon>
        <taxon>Chitinophaga</taxon>
    </lineage>
</organism>
<gene>
    <name evidence="1" type="ORF">HHL17_22190</name>
</gene>
<name>A0A848GPM4_9BACT</name>
<evidence type="ECO:0008006" key="3">
    <source>
        <dbReference type="Google" id="ProtNLM"/>
    </source>
</evidence>
<reference evidence="1 2" key="1">
    <citation type="submission" date="2020-04" db="EMBL/GenBank/DDBJ databases">
        <title>Chitinophaga sp. G-6-1-13 sp. nov., isolated from soil.</title>
        <authorList>
            <person name="Dahal R.H."/>
            <person name="Chaudhary D.K."/>
        </authorList>
    </citation>
    <scope>NUCLEOTIDE SEQUENCE [LARGE SCALE GENOMIC DNA]</scope>
    <source>
        <strain evidence="1 2">G-6-1-13</strain>
    </source>
</reference>